<dbReference type="RefSeq" id="WP_422921114.1">
    <property type="nucleotide sequence ID" value="NZ_JAMZEJ010000011.1"/>
</dbReference>
<keyword evidence="3 6" id="KW-0812">Transmembrane</keyword>
<evidence type="ECO:0000256" key="6">
    <source>
        <dbReference type="SAM" id="Phobius"/>
    </source>
</evidence>
<dbReference type="PANTHER" id="PTHR30086">
    <property type="entry name" value="ARGININE EXPORTER PROTEIN ARGO"/>
    <property type="match status" value="1"/>
</dbReference>
<evidence type="ECO:0000313" key="8">
    <source>
        <dbReference type="Proteomes" id="UP001524547"/>
    </source>
</evidence>
<comment type="caution">
    <text evidence="7">The sequence shown here is derived from an EMBL/GenBank/DDBJ whole genome shotgun (WGS) entry which is preliminary data.</text>
</comment>
<accession>A0ABT1W180</accession>
<feature type="transmembrane region" description="Helical" evidence="6">
    <location>
        <begin position="6"/>
        <end position="32"/>
    </location>
</feature>
<evidence type="ECO:0000256" key="3">
    <source>
        <dbReference type="ARBA" id="ARBA00022692"/>
    </source>
</evidence>
<keyword evidence="2" id="KW-1003">Cell membrane</keyword>
<keyword evidence="8" id="KW-1185">Reference proteome</keyword>
<dbReference type="Pfam" id="PF01810">
    <property type="entry name" value="LysE"/>
    <property type="match status" value="1"/>
</dbReference>
<dbReference type="PANTHER" id="PTHR30086:SF20">
    <property type="entry name" value="ARGININE EXPORTER PROTEIN ARGO-RELATED"/>
    <property type="match status" value="1"/>
</dbReference>
<sequence length="212" mass="21655">MPASASLSAVLAGFGLGASLIVAIGAQNLFVLRQGLARRHVLPVVCFCAGADILLMAAGIAGIGAVLRALPGLVAVLTAGGGLFLLVYGARALRRAARTDALVARDAGPDRGLARTLAQAAAFTLLNPHVYLDTVLLIGSVAAARAPGHGGSFLLGSGTASMVWFALLGFGARLLAPLFARPRAWQVLDAIIGVVMLALSASLWWRLLEGRG</sequence>
<proteinExistence type="predicted"/>
<dbReference type="Proteomes" id="UP001524547">
    <property type="component" value="Unassembled WGS sequence"/>
</dbReference>
<feature type="transmembrane region" description="Helical" evidence="6">
    <location>
        <begin position="187"/>
        <end position="207"/>
    </location>
</feature>
<evidence type="ECO:0000256" key="4">
    <source>
        <dbReference type="ARBA" id="ARBA00022989"/>
    </source>
</evidence>
<keyword evidence="5 6" id="KW-0472">Membrane</keyword>
<keyword evidence="4 6" id="KW-1133">Transmembrane helix</keyword>
<dbReference type="InterPro" id="IPR001123">
    <property type="entry name" value="LeuE-type"/>
</dbReference>
<organism evidence="7 8">
    <name type="scientific">Rhizosaccharibacter radicis</name>
    <dbReference type="NCBI Taxonomy" id="2782605"/>
    <lineage>
        <taxon>Bacteria</taxon>
        <taxon>Pseudomonadati</taxon>
        <taxon>Pseudomonadota</taxon>
        <taxon>Alphaproteobacteria</taxon>
        <taxon>Acetobacterales</taxon>
        <taxon>Acetobacteraceae</taxon>
        <taxon>Rhizosaccharibacter</taxon>
    </lineage>
</organism>
<comment type="subcellular location">
    <subcellularLocation>
        <location evidence="1">Cell membrane</location>
        <topology evidence="1">Multi-pass membrane protein</topology>
    </subcellularLocation>
</comment>
<protein>
    <submittedName>
        <fullName evidence="7">LysE/ArgO family amino acid transporter</fullName>
    </submittedName>
</protein>
<feature type="transmembrane region" description="Helical" evidence="6">
    <location>
        <begin position="44"/>
        <end position="67"/>
    </location>
</feature>
<evidence type="ECO:0000313" key="7">
    <source>
        <dbReference type="EMBL" id="MCQ8242357.1"/>
    </source>
</evidence>
<evidence type="ECO:0000256" key="5">
    <source>
        <dbReference type="ARBA" id="ARBA00023136"/>
    </source>
</evidence>
<evidence type="ECO:0000256" key="1">
    <source>
        <dbReference type="ARBA" id="ARBA00004651"/>
    </source>
</evidence>
<name>A0ABT1W180_9PROT</name>
<evidence type="ECO:0000256" key="2">
    <source>
        <dbReference type="ARBA" id="ARBA00022475"/>
    </source>
</evidence>
<feature type="transmembrane region" description="Helical" evidence="6">
    <location>
        <begin position="73"/>
        <end position="93"/>
    </location>
</feature>
<gene>
    <name evidence="7" type="ORF">NFI88_16105</name>
</gene>
<reference evidence="7 8" key="1">
    <citation type="submission" date="2022-06" db="EMBL/GenBank/DDBJ databases">
        <title>Rhizosaccharibacter gen. nov. sp. nov. KSS12, endophytic bacteria isolated from sugarcane.</title>
        <authorList>
            <person name="Pitiwittayakul N."/>
        </authorList>
    </citation>
    <scope>NUCLEOTIDE SEQUENCE [LARGE SCALE GENOMIC DNA]</scope>
    <source>
        <strain evidence="7 8">KSS12</strain>
    </source>
</reference>
<dbReference type="EMBL" id="JAMZEJ010000011">
    <property type="protein sequence ID" value="MCQ8242357.1"/>
    <property type="molecule type" value="Genomic_DNA"/>
</dbReference>
<feature type="transmembrane region" description="Helical" evidence="6">
    <location>
        <begin position="152"/>
        <end position="175"/>
    </location>
</feature>